<evidence type="ECO:0000256" key="1">
    <source>
        <dbReference type="SAM" id="MobiDB-lite"/>
    </source>
</evidence>
<evidence type="ECO:0000313" key="2">
    <source>
        <dbReference type="EMBL" id="TWO63998.1"/>
    </source>
</evidence>
<proteinExistence type="predicted"/>
<evidence type="ECO:0000313" key="3">
    <source>
        <dbReference type="Proteomes" id="UP000318199"/>
    </source>
</evidence>
<protein>
    <submittedName>
        <fullName evidence="2">Uncharacterized protein</fullName>
    </submittedName>
</protein>
<comment type="caution">
    <text evidence="2">The sequence shown here is derived from an EMBL/GenBank/DDBJ whole genome shotgun (WGS) entry which is preliminary data.</text>
</comment>
<feature type="region of interest" description="Disordered" evidence="1">
    <location>
        <begin position="1"/>
        <end position="66"/>
    </location>
</feature>
<dbReference type="EMBL" id="VOBQ01000033">
    <property type="protein sequence ID" value="TWO63998.1"/>
    <property type="molecule type" value="Genomic_DNA"/>
</dbReference>
<keyword evidence="3" id="KW-1185">Reference proteome</keyword>
<dbReference type="Proteomes" id="UP000318199">
    <property type="component" value="Unassembled WGS sequence"/>
</dbReference>
<dbReference type="OrthoDB" id="5720638at2"/>
<gene>
    <name evidence="2" type="ORF">FN976_28340</name>
</gene>
<sequence length="331" mass="34118">MGPPASAGRIAQQQPRERPRWKQTVRTGAEGQKVPPCGRKRARRKPDYRVPRVAPTNDGKHGSDHGLTRFQERTMSYRSGTHLVSLTALAILVGACGGGGGGGDGGSACTPSATVQLSYADYRVPASQSSFASGNEWFASLERVGFNPRFSEICGAGTAFRVISGRLPAGVTLDSTTGVISGSPTETGSFNPTIGMRASGFGGEATRTLNFVVDDFGIFYPSTGTGDARVGTPIAALSPTLTDALQSDSTAMRDVSNVRRGSLLPAGTTTAYAVTSGALPPGVTLDPGTGRVSGTPALAGSYSATVELLATKDGFTQSSAQDGSLNFFVSN</sequence>
<organism evidence="2 3">
    <name type="scientific">Caenimonas sedimenti</name>
    <dbReference type="NCBI Taxonomy" id="2596921"/>
    <lineage>
        <taxon>Bacteria</taxon>
        <taxon>Pseudomonadati</taxon>
        <taxon>Pseudomonadota</taxon>
        <taxon>Betaproteobacteria</taxon>
        <taxon>Burkholderiales</taxon>
        <taxon>Comamonadaceae</taxon>
        <taxon>Caenimonas</taxon>
    </lineage>
</organism>
<accession>A0A562ZE52</accession>
<dbReference type="Gene3D" id="2.60.40.10">
    <property type="entry name" value="Immunoglobulins"/>
    <property type="match status" value="2"/>
</dbReference>
<dbReference type="Pfam" id="PF05345">
    <property type="entry name" value="He_PIG"/>
    <property type="match status" value="2"/>
</dbReference>
<dbReference type="AlphaFoldDB" id="A0A562ZE52"/>
<name>A0A562ZE52_9BURK</name>
<reference evidence="2 3" key="1">
    <citation type="submission" date="2019-07" db="EMBL/GenBank/DDBJ databases">
        <title>Caenimonas sedimenti sp. nov., isolated from activated sludge.</title>
        <authorList>
            <person name="Xu J."/>
        </authorList>
    </citation>
    <scope>NUCLEOTIDE SEQUENCE [LARGE SCALE GENOMIC DNA]</scope>
    <source>
        <strain evidence="2 3">HX-9-20</strain>
    </source>
</reference>
<dbReference type="InterPro" id="IPR013783">
    <property type="entry name" value="Ig-like_fold"/>
</dbReference>